<protein>
    <submittedName>
        <fullName evidence="2">Uncharacterized protein</fullName>
    </submittedName>
</protein>
<keyword evidence="3" id="KW-1185">Reference proteome</keyword>
<sequence>MATTQSLPSISVLNAQFICLSETPRLVLASNGTFRSCVNDGPISDGMGCTNIYRENIWLDQKTRSRRCFQLWVRKRLRVDAHPVEAGVRSRSSSVHSPKENLDQRRLHDHRKPFASCQDKKTGI</sequence>
<reference evidence="3" key="2">
    <citation type="submission" date="2015-01" db="EMBL/GenBank/DDBJ databases">
        <title>Evolutionary Origins and Diversification of the Mycorrhizal Mutualists.</title>
        <authorList>
            <consortium name="DOE Joint Genome Institute"/>
            <consortium name="Mycorrhizal Genomics Consortium"/>
            <person name="Kohler A."/>
            <person name="Kuo A."/>
            <person name="Nagy L.G."/>
            <person name="Floudas D."/>
            <person name="Copeland A."/>
            <person name="Barry K.W."/>
            <person name="Cichocki N."/>
            <person name="Veneault-Fourrey C."/>
            <person name="LaButti K."/>
            <person name="Lindquist E.A."/>
            <person name="Lipzen A."/>
            <person name="Lundell T."/>
            <person name="Morin E."/>
            <person name="Murat C."/>
            <person name="Riley R."/>
            <person name="Ohm R."/>
            <person name="Sun H."/>
            <person name="Tunlid A."/>
            <person name="Henrissat B."/>
            <person name="Grigoriev I.V."/>
            <person name="Hibbett D.S."/>
            <person name="Martin F."/>
        </authorList>
    </citation>
    <scope>NUCLEOTIDE SEQUENCE [LARGE SCALE GENOMIC DNA]</scope>
    <source>
        <strain evidence="3">F 1598</strain>
    </source>
</reference>
<dbReference type="AlphaFoldDB" id="A0A0C3FXX5"/>
<gene>
    <name evidence="2" type="ORF">PILCRDRAFT_818010</name>
</gene>
<organism evidence="2 3">
    <name type="scientific">Piloderma croceum (strain F 1598)</name>
    <dbReference type="NCBI Taxonomy" id="765440"/>
    <lineage>
        <taxon>Eukaryota</taxon>
        <taxon>Fungi</taxon>
        <taxon>Dikarya</taxon>
        <taxon>Basidiomycota</taxon>
        <taxon>Agaricomycotina</taxon>
        <taxon>Agaricomycetes</taxon>
        <taxon>Agaricomycetidae</taxon>
        <taxon>Atheliales</taxon>
        <taxon>Atheliaceae</taxon>
        <taxon>Piloderma</taxon>
    </lineage>
</organism>
<dbReference type="InParanoid" id="A0A0C3FXX5"/>
<accession>A0A0C3FXX5</accession>
<dbReference type="HOGENOM" id="CLU_2004773_0_0_1"/>
<proteinExistence type="predicted"/>
<feature type="region of interest" description="Disordered" evidence="1">
    <location>
        <begin position="85"/>
        <end position="124"/>
    </location>
</feature>
<evidence type="ECO:0000313" key="3">
    <source>
        <dbReference type="Proteomes" id="UP000054166"/>
    </source>
</evidence>
<evidence type="ECO:0000256" key="1">
    <source>
        <dbReference type="SAM" id="MobiDB-lite"/>
    </source>
</evidence>
<reference evidence="2 3" key="1">
    <citation type="submission" date="2014-04" db="EMBL/GenBank/DDBJ databases">
        <authorList>
            <consortium name="DOE Joint Genome Institute"/>
            <person name="Kuo A."/>
            <person name="Tarkka M."/>
            <person name="Buscot F."/>
            <person name="Kohler A."/>
            <person name="Nagy L.G."/>
            <person name="Floudas D."/>
            <person name="Copeland A."/>
            <person name="Barry K.W."/>
            <person name="Cichocki N."/>
            <person name="Veneault-Fourrey C."/>
            <person name="LaButti K."/>
            <person name="Lindquist E.A."/>
            <person name="Lipzen A."/>
            <person name="Lundell T."/>
            <person name="Morin E."/>
            <person name="Murat C."/>
            <person name="Sun H."/>
            <person name="Tunlid A."/>
            <person name="Henrissat B."/>
            <person name="Grigoriev I.V."/>
            <person name="Hibbett D.S."/>
            <person name="Martin F."/>
            <person name="Nordberg H.P."/>
            <person name="Cantor M.N."/>
            <person name="Hua S.X."/>
        </authorList>
    </citation>
    <scope>NUCLEOTIDE SEQUENCE [LARGE SCALE GENOMIC DNA]</scope>
    <source>
        <strain evidence="2 3">F 1598</strain>
    </source>
</reference>
<name>A0A0C3FXX5_PILCF</name>
<dbReference type="EMBL" id="KN832987">
    <property type="protein sequence ID" value="KIM84449.1"/>
    <property type="molecule type" value="Genomic_DNA"/>
</dbReference>
<evidence type="ECO:0000313" key="2">
    <source>
        <dbReference type="EMBL" id="KIM84449.1"/>
    </source>
</evidence>
<dbReference type="Proteomes" id="UP000054166">
    <property type="component" value="Unassembled WGS sequence"/>
</dbReference>
<feature type="compositionally biased region" description="Basic and acidic residues" evidence="1">
    <location>
        <begin position="97"/>
        <end position="106"/>
    </location>
</feature>